<evidence type="ECO:0000313" key="2">
    <source>
        <dbReference type="Proteomes" id="UP001476798"/>
    </source>
</evidence>
<reference evidence="1 2" key="1">
    <citation type="submission" date="2021-06" db="EMBL/GenBank/DDBJ databases">
        <authorList>
            <person name="Palmer J.M."/>
        </authorList>
    </citation>
    <scope>NUCLEOTIDE SEQUENCE [LARGE SCALE GENOMIC DNA]</scope>
    <source>
        <strain evidence="1 2">GA_2019</strain>
        <tissue evidence="1">Muscle</tissue>
    </source>
</reference>
<sequence>MSNLACYCDSIVTRLWAWHVRAAHRCCRCLSPPESKVTDVFLLTVTCKKGTRFVAPFEEQTGGLNLRVYNGVIHGAKMTLMSWFLQLLDAACFNTTDSKN</sequence>
<organism evidence="1 2">
    <name type="scientific">Goodea atripinnis</name>
    <dbReference type="NCBI Taxonomy" id="208336"/>
    <lineage>
        <taxon>Eukaryota</taxon>
        <taxon>Metazoa</taxon>
        <taxon>Chordata</taxon>
        <taxon>Craniata</taxon>
        <taxon>Vertebrata</taxon>
        <taxon>Euteleostomi</taxon>
        <taxon>Actinopterygii</taxon>
        <taxon>Neopterygii</taxon>
        <taxon>Teleostei</taxon>
        <taxon>Neoteleostei</taxon>
        <taxon>Acanthomorphata</taxon>
        <taxon>Ovalentaria</taxon>
        <taxon>Atherinomorphae</taxon>
        <taxon>Cyprinodontiformes</taxon>
        <taxon>Goodeidae</taxon>
        <taxon>Goodea</taxon>
    </lineage>
</organism>
<name>A0ABV0NK79_9TELE</name>
<proteinExistence type="predicted"/>
<accession>A0ABV0NK79</accession>
<gene>
    <name evidence="1" type="ORF">GOODEAATRI_014362</name>
</gene>
<dbReference type="Proteomes" id="UP001476798">
    <property type="component" value="Unassembled WGS sequence"/>
</dbReference>
<protein>
    <submittedName>
        <fullName evidence="1">Uncharacterized protein</fullName>
    </submittedName>
</protein>
<keyword evidence="2" id="KW-1185">Reference proteome</keyword>
<comment type="caution">
    <text evidence="1">The sequence shown here is derived from an EMBL/GenBank/DDBJ whole genome shotgun (WGS) entry which is preliminary data.</text>
</comment>
<dbReference type="EMBL" id="JAHRIO010040989">
    <property type="protein sequence ID" value="MEQ2171798.1"/>
    <property type="molecule type" value="Genomic_DNA"/>
</dbReference>
<evidence type="ECO:0000313" key="1">
    <source>
        <dbReference type="EMBL" id="MEQ2171798.1"/>
    </source>
</evidence>